<organism evidence="3 4">
    <name type="scientific">Subsaximicrobium wynnwilliamsii</name>
    <dbReference type="NCBI Taxonomy" id="291179"/>
    <lineage>
        <taxon>Bacteria</taxon>
        <taxon>Pseudomonadati</taxon>
        <taxon>Bacteroidota</taxon>
        <taxon>Flavobacteriia</taxon>
        <taxon>Flavobacteriales</taxon>
        <taxon>Flavobacteriaceae</taxon>
        <taxon>Subsaximicrobium</taxon>
    </lineage>
</organism>
<name>A0A5C6ZCW8_9FLAO</name>
<evidence type="ECO:0000313" key="4">
    <source>
        <dbReference type="Proteomes" id="UP000321578"/>
    </source>
</evidence>
<gene>
    <name evidence="3" type="ORF">ESY86_15915</name>
</gene>
<evidence type="ECO:0000259" key="2">
    <source>
        <dbReference type="Pfam" id="PF03372"/>
    </source>
</evidence>
<evidence type="ECO:0000256" key="1">
    <source>
        <dbReference type="SAM" id="Phobius"/>
    </source>
</evidence>
<dbReference type="AlphaFoldDB" id="A0A5C6ZCW8"/>
<dbReference type="GO" id="GO:0003824">
    <property type="term" value="F:catalytic activity"/>
    <property type="evidence" value="ECO:0007669"/>
    <property type="project" value="InterPro"/>
</dbReference>
<dbReference type="Gene3D" id="3.60.10.10">
    <property type="entry name" value="Endonuclease/exonuclease/phosphatase"/>
    <property type="match status" value="1"/>
</dbReference>
<dbReference type="RefSeq" id="WP_147087579.1">
    <property type="nucleotide sequence ID" value="NZ_VORM01000022.1"/>
</dbReference>
<dbReference type="OrthoDB" id="9796594at2"/>
<feature type="transmembrane region" description="Helical" evidence="1">
    <location>
        <begin position="7"/>
        <end position="28"/>
    </location>
</feature>
<sequence length="331" mass="37950">MKTLKKILYIVLIVIAVFLAVCSILSVLRNTESRFLKILDFPRIQFFVASFICLLILVAAIKKWKWYDYLLSAGLLAGLIINGSYLIHYTQLVPVSVPAAINIKASDAQMSLLITNVKMTNRQAQPLIDLIELKDPDLILAMEVDEWWDNELQVFKKDYPYSQHTINELTYGMVLYSKLPLKKIEVDYLNNENVPSFESSITLPNGKNIRFHSIHPVPPTRFKNLPDNANQQETALIKLGTEITGRTSPTIVAGDLNDVVWSHVDKLTNTKNLLYDVRVGRGFFNSFNAENLLMRWPLDHIFVTEEFRLKKLERLTKIGSDHFPIYVELVL</sequence>
<proteinExistence type="predicted"/>
<dbReference type="InterPro" id="IPR036691">
    <property type="entry name" value="Endo/exonu/phosph_ase_sf"/>
</dbReference>
<dbReference type="InterPro" id="IPR005135">
    <property type="entry name" value="Endo/exonuclease/phosphatase"/>
</dbReference>
<accession>A0A5C6ZCW8</accession>
<evidence type="ECO:0000313" key="3">
    <source>
        <dbReference type="EMBL" id="TXD87646.1"/>
    </source>
</evidence>
<comment type="caution">
    <text evidence="3">The sequence shown here is derived from an EMBL/GenBank/DDBJ whole genome shotgun (WGS) entry which is preliminary data.</text>
</comment>
<dbReference type="SUPFAM" id="SSF56219">
    <property type="entry name" value="DNase I-like"/>
    <property type="match status" value="1"/>
</dbReference>
<reference evidence="3 4" key="1">
    <citation type="submission" date="2019-08" db="EMBL/GenBank/DDBJ databases">
        <title>Genomes of Subsaximicrobium wynnwilliamsii strains.</title>
        <authorList>
            <person name="Bowman J.P."/>
        </authorList>
    </citation>
    <scope>NUCLEOTIDE SEQUENCE [LARGE SCALE GENOMIC DNA]</scope>
    <source>
        <strain evidence="3 4">2-80-2</strain>
    </source>
</reference>
<keyword evidence="4" id="KW-1185">Reference proteome</keyword>
<keyword evidence="1" id="KW-0812">Transmembrane</keyword>
<protein>
    <recommendedName>
        <fullName evidence="2">Endonuclease/exonuclease/phosphatase domain-containing protein</fullName>
    </recommendedName>
</protein>
<feature type="transmembrane region" description="Helical" evidence="1">
    <location>
        <begin position="44"/>
        <end position="61"/>
    </location>
</feature>
<feature type="domain" description="Endonuclease/exonuclease/phosphatase" evidence="2">
    <location>
        <begin position="116"/>
        <end position="322"/>
    </location>
</feature>
<dbReference type="Pfam" id="PF03372">
    <property type="entry name" value="Exo_endo_phos"/>
    <property type="match status" value="1"/>
</dbReference>
<feature type="transmembrane region" description="Helical" evidence="1">
    <location>
        <begin position="68"/>
        <end position="87"/>
    </location>
</feature>
<keyword evidence="1" id="KW-0472">Membrane</keyword>
<dbReference type="EMBL" id="VORO01000021">
    <property type="protein sequence ID" value="TXD87646.1"/>
    <property type="molecule type" value="Genomic_DNA"/>
</dbReference>
<dbReference type="Proteomes" id="UP000321578">
    <property type="component" value="Unassembled WGS sequence"/>
</dbReference>
<keyword evidence="1" id="KW-1133">Transmembrane helix</keyword>